<dbReference type="OrthoDB" id="4522880at2759"/>
<organism evidence="3 4">
    <name type="scientific">Rasamsonia emersonii (strain ATCC 16479 / CBS 393.64 / IMI 116815)</name>
    <dbReference type="NCBI Taxonomy" id="1408163"/>
    <lineage>
        <taxon>Eukaryota</taxon>
        <taxon>Fungi</taxon>
        <taxon>Dikarya</taxon>
        <taxon>Ascomycota</taxon>
        <taxon>Pezizomycotina</taxon>
        <taxon>Eurotiomycetes</taxon>
        <taxon>Eurotiomycetidae</taxon>
        <taxon>Eurotiales</taxon>
        <taxon>Trichocomaceae</taxon>
        <taxon>Rasamsonia</taxon>
    </lineage>
</organism>
<feature type="transmembrane region" description="Helical" evidence="1">
    <location>
        <begin position="276"/>
        <end position="297"/>
    </location>
</feature>
<dbReference type="EMBL" id="LASV01000003">
    <property type="protein sequence ID" value="KKA25946.1"/>
    <property type="molecule type" value="Genomic_DNA"/>
</dbReference>
<feature type="chain" id="PRO_5002482241" description="GPI anchored protein" evidence="2">
    <location>
        <begin position="25"/>
        <end position="298"/>
    </location>
</feature>
<evidence type="ECO:0000256" key="1">
    <source>
        <dbReference type="SAM" id="Phobius"/>
    </source>
</evidence>
<keyword evidence="1" id="KW-0472">Membrane</keyword>
<evidence type="ECO:0008006" key="5">
    <source>
        <dbReference type="Google" id="ProtNLM"/>
    </source>
</evidence>
<dbReference type="AlphaFoldDB" id="A0A0F4Z773"/>
<keyword evidence="4" id="KW-1185">Reference proteome</keyword>
<keyword evidence="2" id="KW-0732">Signal</keyword>
<evidence type="ECO:0000313" key="3">
    <source>
        <dbReference type="EMBL" id="KKA25946.1"/>
    </source>
</evidence>
<sequence length="298" mass="30765">MARAVDRNFLLTALVLGLVGSAHAYNATGSENATLSVWNPASNSYQPVSFMLNAGVIEGVQMNGSSYDNGDIYVTTEAIWLTDSQGNQVCTAPYTLCALAFLGGIGNSSLIAQMHGDTGTCATAFPSACIGDLKAAIGNAVLDRGSNSATNGTDEQICAGLSEAIEIPHSCWPVENVLNKSTSQALLTTSSYCGTPGNQPFTVSGFNASIDQLGSVLGQYDMYVESFTPVLLVAYGGPSGLQIVAQDPVHTRTLTCVRPGKVAEGSRKPGAASPSYTVPGVWNIVLLVGSVVAGLAVM</sequence>
<dbReference type="Proteomes" id="UP000053958">
    <property type="component" value="Unassembled WGS sequence"/>
</dbReference>
<dbReference type="RefSeq" id="XP_013332558.1">
    <property type="nucleotide sequence ID" value="XM_013477104.1"/>
</dbReference>
<reference evidence="3 4" key="1">
    <citation type="submission" date="2015-04" db="EMBL/GenBank/DDBJ databases">
        <authorList>
            <person name="Heijne W.H."/>
            <person name="Fedorova N.D."/>
            <person name="Nierman W.C."/>
            <person name="Vollebregt A.W."/>
            <person name="Zhao Z."/>
            <person name="Wu L."/>
            <person name="Kumar M."/>
            <person name="Stam H."/>
            <person name="van den Berg M.A."/>
            <person name="Pel H.J."/>
        </authorList>
    </citation>
    <scope>NUCLEOTIDE SEQUENCE [LARGE SCALE GENOMIC DNA]</scope>
    <source>
        <strain evidence="3 4">CBS 393.64</strain>
    </source>
</reference>
<feature type="signal peptide" evidence="2">
    <location>
        <begin position="1"/>
        <end position="24"/>
    </location>
</feature>
<protein>
    <recommendedName>
        <fullName evidence="5">GPI anchored protein</fullName>
    </recommendedName>
</protein>
<gene>
    <name evidence="3" type="ORF">T310_0018</name>
</gene>
<evidence type="ECO:0000256" key="2">
    <source>
        <dbReference type="SAM" id="SignalP"/>
    </source>
</evidence>
<accession>A0A0F4Z773</accession>
<comment type="caution">
    <text evidence="3">The sequence shown here is derived from an EMBL/GenBank/DDBJ whole genome shotgun (WGS) entry which is preliminary data.</text>
</comment>
<dbReference type="GeneID" id="25312082"/>
<proteinExistence type="predicted"/>
<keyword evidence="1" id="KW-1133">Transmembrane helix</keyword>
<name>A0A0F4Z773_RASE3</name>
<keyword evidence="1" id="KW-0812">Transmembrane</keyword>
<evidence type="ECO:0000313" key="4">
    <source>
        <dbReference type="Proteomes" id="UP000053958"/>
    </source>
</evidence>